<evidence type="ECO:0000313" key="9">
    <source>
        <dbReference type="Proteomes" id="UP000735302"/>
    </source>
</evidence>
<protein>
    <submittedName>
        <fullName evidence="8">All-trans-retinol 13,14-reductase</fullName>
    </submittedName>
</protein>
<dbReference type="InterPro" id="IPR052206">
    <property type="entry name" value="Retinol_saturase"/>
</dbReference>
<dbReference type="Gene3D" id="3.50.50.60">
    <property type="entry name" value="FAD/NAD(P)-binding domain"/>
    <property type="match status" value="1"/>
</dbReference>
<dbReference type="SUPFAM" id="SSF51905">
    <property type="entry name" value="FAD/NAD(P)-binding domain"/>
    <property type="match status" value="1"/>
</dbReference>
<evidence type="ECO:0000256" key="2">
    <source>
        <dbReference type="ARBA" id="ARBA00022630"/>
    </source>
</evidence>
<keyword evidence="3" id="KW-0732">Signal</keyword>
<reference evidence="8 9" key="1">
    <citation type="journal article" date="2021" name="Elife">
        <title>Chloroplast acquisition without the gene transfer in kleptoplastic sea slugs, Plakobranchus ocellatus.</title>
        <authorList>
            <person name="Maeda T."/>
            <person name="Takahashi S."/>
            <person name="Yoshida T."/>
            <person name="Shimamura S."/>
            <person name="Takaki Y."/>
            <person name="Nagai Y."/>
            <person name="Toyoda A."/>
            <person name="Suzuki Y."/>
            <person name="Arimoto A."/>
            <person name="Ishii H."/>
            <person name="Satoh N."/>
            <person name="Nishiyama T."/>
            <person name="Hasebe M."/>
            <person name="Maruyama T."/>
            <person name="Minagawa J."/>
            <person name="Obokata J."/>
            <person name="Shigenobu S."/>
        </authorList>
    </citation>
    <scope>NUCLEOTIDE SEQUENCE [LARGE SCALE GENOMIC DNA]</scope>
</reference>
<accession>A0AAV4B299</accession>
<gene>
    <name evidence="8" type="ORF">PoB_004023500</name>
</gene>
<dbReference type="InterPro" id="IPR036188">
    <property type="entry name" value="FAD/NAD-bd_sf"/>
</dbReference>
<dbReference type="PANTHER" id="PTHR46091">
    <property type="entry name" value="BLR7054 PROTEIN"/>
    <property type="match status" value="1"/>
</dbReference>
<evidence type="ECO:0000256" key="1">
    <source>
        <dbReference type="ARBA" id="ARBA00005855"/>
    </source>
</evidence>
<keyword evidence="5" id="KW-0521">NADP</keyword>
<sequence>MIDIGVRQIIDFLASNPLLLVGAIFLYVIVFLFSVFFHTTKGGKNPLAKDYRRPHEPFVHDAKTRDAIIKQRFKISKVPEYLDAIIIGSGIGGLTSGVLLARAGKRVLVLEQHDQAGGCCHSFVEKGFEFDTGIHYIGSMYDGSVDRALLDQLTCNQLRWSKMADAFDTVAVGSPSSAKLFPMKTGKERYIQNLVDMFPKEREAIEKYMTLIYVRI</sequence>
<organism evidence="8 9">
    <name type="scientific">Plakobranchus ocellatus</name>
    <dbReference type="NCBI Taxonomy" id="259542"/>
    <lineage>
        <taxon>Eukaryota</taxon>
        <taxon>Metazoa</taxon>
        <taxon>Spiralia</taxon>
        <taxon>Lophotrochozoa</taxon>
        <taxon>Mollusca</taxon>
        <taxon>Gastropoda</taxon>
        <taxon>Heterobranchia</taxon>
        <taxon>Euthyneura</taxon>
        <taxon>Panpulmonata</taxon>
        <taxon>Sacoglossa</taxon>
        <taxon>Placobranchoidea</taxon>
        <taxon>Plakobranchidae</taxon>
        <taxon>Plakobranchus</taxon>
    </lineage>
</organism>
<keyword evidence="7" id="KW-0472">Membrane</keyword>
<dbReference type="AlphaFoldDB" id="A0AAV4B299"/>
<dbReference type="Pfam" id="PF13450">
    <property type="entry name" value="NAD_binding_8"/>
    <property type="match status" value="1"/>
</dbReference>
<keyword evidence="2" id="KW-0285">Flavoprotein</keyword>
<evidence type="ECO:0000256" key="6">
    <source>
        <dbReference type="ARBA" id="ARBA00023027"/>
    </source>
</evidence>
<dbReference type="Proteomes" id="UP000735302">
    <property type="component" value="Unassembled WGS sequence"/>
</dbReference>
<keyword evidence="4" id="KW-0274">FAD</keyword>
<dbReference type="PANTHER" id="PTHR46091:SF3">
    <property type="entry name" value="AMINE OXIDASE DOMAIN-CONTAINING PROTEIN"/>
    <property type="match status" value="1"/>
</dbReference>
<evidence type="ECO:0000256" key="5">
    <source>
        <dbReference type="ARBA" id="ARBA00022857"/>
    </source>
</evidence>
<evidence type="ECO:0000313" key="8">
    <source>
        <dbReference type="EMBL" id="GFO13730.1"/>
    </source>
</evidence>
<comment type="caution">
    <text evidence="8">The sequence shown here is derived from an EMBL/GenBank/DDBJ whole genome shotgun (WGS) entry which is preliminary data.</text>
</comment>
<feature type="transmembrane region" description="Helical" evidence="7">
    <location>
        <begin position="81"/>
        <end position="101"/>
    </location>
</feature>
<evidence type="ECO:0000256" key="7">
    <source>
        <dbReference type="SAM" id="Phobius"/>
    </source>
</evidence>
<evidence type="ECO:0000256" key="4">
    <source>
        <dbReference type="ARBA" id="ARBA00022827"/>
    </source>
</evidence>
<comment type="similarity">
    <text evidence="1">Belongs to the carotenoid/retinoid oxidoreductase family. CrtISO subfamily.</text>
</comment>
<feature type="transmembrane region" description="Helical" evidence="7">
    <location>
        <begin position="12"/>
        <end position="37"/>
    </location>
</feature>
<keyword evidence="9" id="KW-1185">Reference proteome</keyword>
<evidence type="ECO:0000256" key="3">
    <source>
        <dbReference type="ARBA" id="ARBA00022729"/>
    </source>
</evidence>
<keyword evidence="7" id="KW-0812">Transmembrane</keyword>
<proteinExistence type="inferred from homology"/>
<keyword evidence="6" id="KW-0520">NAD</keyword>
<name>A0AAV4B299_9GAST</name>
<dbReference type="EMBL" id="BLXT01004499">
    <property type="protein sequence ID" value="GFO13730.1"/>
    <property type="molecule type" value="Genomic_DNA"/>
</dbReference>
<keyword evidence="7" id="KW-1133">Transmembrane helix</keyword>